<feature type="compositionally biased region" description="Low complexity" evidence="7">
    <location>
        <begin position="1722"/>
        <end position="1753"/>
    </location>
</feature>
<evidence type="ECO:0000256" key="1">
    <source>
        <dbReference type="ARBA" id="ARBA00004123"/>
    </source>
</evidence>
<dbReference type="GO" id="GO:0008270">
    <property type="term" value="F:zinc ion binding"/>
    <property type="evidence" value="ECO:0007669"/>
    <property type="project" value="InterPro"/>
</dbReference>
<reference evidence="10" key="1">
    <citation type="submission" date="2021-10" db="EMBL/GenBank/DDBJ databases">
        <title>De novo Genome Assembly of Clathrus columnatus (Basidiomycota, Fungi) Using Illumina and Nanopore Sequence Data.</title>
        <authorList>
            <person name="Ogiso-Tanaka E."/>
            <person name="Itagaki H."/>
            <person name="Hosoya T."/>
            <person name="Hosaka K."/>
        </authorList>
    </citation>
    <scope>NUCLEOTIDE SEQUENCE</scope>
    <source>
        <strain evidence="10">MO-923</strain>
    </source>
</reference>
<feature type="region of interest" description="Disordered" evidence="7">
    <location>
        <begin position="33"/>
        <end position="64"/>
    </location>
</feature>
<dbReference type="SMART" id="SM00066">
    <property type="entry name" value="GAL4"/>
    <property type="match status" value="1"/>
</dbReference>
<keyword evidence="6" id="KW-0539">Nucleus</keyword>
<dbReference type="InterPro" id="IPR051089">
    <property type="entry name" value="prtT"/>
</dbReference>
<comment type="caution">
    <text evidence="10">The sequence shown here is derived from an EMBL/GenBank/DDBJ whole genome shotgun (WGS) entry which is preliminary data.</text>
</comment>
<feature type="region of interest" description="Disordered" evidence="7">
    <location>
        <begin position="525"/>
        <end position="589"/>
    </location>
</feature>
<keyword evidence="4" id="KW-0238">DNA-binding</keyword>
<organism evidence="10 11">
    <name type="scientific">Clathrus columnatus</name>
    <dbReference type="NCBI Taxonomy" id="1419009"/>
    <lineage>
        <taxon>Eukaryota</taxon>
        <taxon>Fungi</taxon>
        <taxon>Dikarya</taxon>
        <taxon>Basidiomycota</taxon>
        <taxon>Agaricomycotina</taxon>
        <taxon>Agaricomycetes</taxon>
        <taxon>Phallomycetidae</taxon>
        <taxon>Phallales</taxon>
        <taxon>Clathraceae</taxon>
        <taxon>Clathrus</taxon>
    </lineage>
</organism>
<feature type="compositionally biased region" description="Polar residues" evidence="7">
    <location>
        <begin position="497"/>
        <end position="506"/>
    </location>
</feature>
<feature type="compositionally biased region" description="Low complexity" evidence="7">
    <location>
        <begin position="265"/>
        <end position="286"/>
    </location>
</feature>
<dbReference type="InterPro" id="IPR001138">
    <property type="entry name" value="Zn2Cys6_DnaBD"/>
</dbReference>
<keyword evidence="2" id="KW-0479">Metal-binding</keyword>
<dbReference type="CDD" id="cd12148">
    <property type="entry name" value="fungal_TF_MHR"/>
    <property type="match status" value="1"/>
</dbReference>
<evidence type="ECO:0000256" key="3">
    <source>
        <dbReference type="ARBA" id="ARBA00023015"/>
    </source>
</evidence>
<evidence type="ECO:0008006" key="12">
    <source>
        <dbReference type="Google" id="ProtNLM"/>
    </source>
</evidence>
<dbReference type="SMART" id="SM00906">
    <property type="entry name" value="Fungal_trans"/>
    <property type="match status" value="1"/>
</dbReference>
<sequence>MHQSYLNNRAYRPNLQNRLFPSLSATTTGMNIVSSSVPPSPDDVESILTASDSGTDSTSSMSIPTIGIGPDTPLDDPNISNMTTFGDLGGFKSYDEGNEYETEKMNSTGNDGIGWTCKKLLWLNSTSSPLTQTYPNMLNGQPDHTAISSGIIPGTDGNWQSSYTMQKLNNHYPYSNPDVNSPSIASVFSSITSPTSTSPIADHSTPTPTPPASSSSLSNFQFSFRMTPDIQTQTQTQSHASAPHNNTSKGRKIAPSASVSPSRTAANSPVSSSTSPGGTATSGSKPLTLQFNTRNGQAVLSLSTPAREAAAMRDKMKRERENRAGSLGAADPVMSGNEGMMAYGAGENGQTGSGSGSAKGKERSDMGVRDENLNWRNIKPAPPPPPPPATASGSVPPPISVTGSSYSPAFITSGPMQTQMMQIQQQPPSLPPHAQEYQNTYVPYDMYQDMVYGGTGNVMGQGSQPQVQAPVQTQINTQPQMQTMRSSSSSVKGPSRRQINNGRENGSQSSSLLRQQHHFQTQFQIGNSYPPTTTSSSVSSVQHQRQPSLESTFDSSMAATMPTSTMQQRQNPYPTSQGQNNLGSVSSSTPQIQFNNVLQSHSTHVDAPPTTTTQIRFQHESLHQHASSSTNSAPFRRPNGACTRCKRMKMKCVFPTVSSNGATGGGAGGLSTIPEGEVDLNIGPSSNPLPTSMACTRCVTANQPCIVEGRKPRTPSQREALLASLRQIDAVIATLLAPYQLSASEQNANIVLNGAKVVEALDKKEKEQDRVTDILESTSTTTMDPSSLPASGVMEALSSLGGSDISSSSSSKALEALKALGLDMAKIHSGSTSALDNNTIGPLERAALLASDKGGLTKGGLEGRLAQGKNKIGSRKRIGLTLPTNTNANSSDEDTASSDGSDSDDSEDEEIWDEEVERRLKEKIASITAVLGRSTSSATLIQGGEEDDGGSSRQRSVSISKSGYGPSRGTRPIRLGLENELMKHLHTLPPLDAPLGAIARLSLEGMGEKFKKKSKLRKKVGGDGVKVKIEGDLESVSPSSLAGQKRRREVDDTGDKYRDGVEDEELSDDNDNDDEEDEEEEDDDEKSLINGDYADGTDSGEETDTATPNRTRGTSKSSSLSAAPDVLSITLTDAQTLSLSKLAITESDGPAHRGYFAPGLVSNLSLRRVINARAPPPPILSSGLVNWDECMKLFDIYYKYVHPYCSVLDRVLHTPQTVYERDPFLFTAVLAVSSRYYTSRPELYKVAMHYAKAAAATSFVNGVKSIEMVQAYLLMCTYGLPARRWEEDRSWFYGGLAFRIATDLNLGRSFDEYKAESKMDSLTGPTNSLSERQEREKLNRMRTWLNCFNVDRSSSTQWGKPHVLREGELSRKAKEWWRCSLYNHPYDLHLVSYTELLRIVTRFHEQVYSDPMSKTGLNKNANFQKITDQIEADIKDWHDTTSWRYDHATTKTSFKSRSTSYSSSYPSPSPAPTPTSLSFNAMRASVAPSFTSVMSSRPSPPMADMESDPALIVRIEGVPVFENYMRLVMYSFGFEQAWRRWKRRRLRNDVKMNVDKLSLDTNMDLDLDGGDMFFAKCLQAASAVVRHLSDVYGPSGYLKYAPDCFFVMGGFCAAFLLKMLRPAFAPLLDKVQRERIIQVVTRFVDVLASPAASIDETHTPRLYAKFLKGSMRAVLGSGMDDCDVTKSRVSRQGQAGSQASTLKTQDQSQTQSSVLPLNRPMLSPSVSTTTVPTALASPSRAPPSSSFSHSHTPNGVEPRRSNSNGTVRREQDTMTTIVAGIDPALTVSTPPKEDSNSGMSSSSASSSTQSTVRNVPTSVAMSGSNINATGYTYSTSSRWSSLSQAQNGYPTTVMHNSGHSVSNSQQQQQPSNWPYAGDLGVGLGAAVMGGVDADIGNAYNEYGQGYSPQTYSQPHSHGSSSWNNASFNQPFQQTPNQSWSNQQQFMSYAPQKNSSSQQPFPTSSPLPPPAMTSMSMLSPSMDMTEDEFLATMHAISSDNWNSSVSMPGYGWGSDVDEDVGMSDT</sequence>
<keyword evidence="11" id="KW-1185">Reference proteome</keyword>
<feature type="domain" description="Zn(2)-C6 fungal-type" evidence="8">
    <location>
        <begin position="636"/>
        <end position="716"/>
    </location>
</feature>
<feature type="region of interest" description="Disordered" evidence="7">
    <location>
        <begin position="938"/>
        <end position="972"/>
    </location>
</feature>
<feature type="compositionally biased region" description="Polar residues" evidence="7">
    <location>
        <begin position="1909"/>
        <end position="1953"/>
    </location>
</feature>
<feature type="compositionally biased region" description="Basic and acidic residues" evidence="7">
    <location>
        <begin position="1048"/>
        <end position="1060"/>
    </location>
</feature>
<feature type="compositionally biased region" description="Low complexity" evidence="7">
    <location>
        <begin position="1456"/>
        <end position="1466"/>
    </location>
</feature>
<feature type="compositionally biased region" description="Pro residues" evidence="7">
    <location>
        <begin position="380"/>
        <end position="399"/>
    </location>
</feature>
<dbReference type="PANTHER" id="PTHR31845:SF19">
    <property type="entry name" value="TRANSCRIPTION FACTOR DOMAIN-CONTAINING PROTEIN"/>
    <property type="match status" value="1"/>
</dbReference>
<feature type="compositionally biased region" description="Polar residues" evidence="7">
    <location>
        <begin position="549"/>
        <end position="589"/>
    </location>
</feature>
<dbReference type="GO" id="GO:0005634">
    <property type="term" value="C:nucleus"/>
    <property type="evidence" value="ECO:0007669"/>
    <property type="project" value="UniProtKB-SubCell"/>
</dbReference>
<evidence type="ECO:0000259" key="9">
    <source>
        <dbReference type="SMART" id="SM00906"/>
    </source>
</evidence>
<feature type="compositionally biased region" description="Low complexity" evidence="7">
    <location>
        <begin position="51"/>
        <end position="62"/>
    </location>
</feature>
<proteinExistence type="predicted"/>
<feature type="domain" description="Xylanolytic transcriptional activator regulatory" evidence="9">
    <location>
        <begin position="1290"/>
        <end position="1380"/>
    </location>
</feature>
<dbReference type="InterPro" id="IPR036864">
    <property type="entry name" value="Zn2-C6_fun-type_DNA-bd_sf"/>
</dbReference>
<dbReference type="Pfam" id="PF04082">
    <property type="entry name" value="Fungal_trans"/>
    <property type="match status" value="1"/>
</dbReference>
<evidence type="ECO:0000259" key="8">
    <source>
        <dbReference type="SMART" id="SM00066"/>
    </source>
</evidence>
<name>A0AAV5A8X4_9AGAM</name>
<feature type="compositionally biased region" description="Polar residues" evidence="7">
    <location>
        <begin position="1811"/>
        <end position="1826"/>
    </location>
</feature>
<evidence type="ECO:0000256" key="5">
    <source>
        <dbReference type="ARBA" id="ARBA00023163"/>
    </source>
</evidence>
<feature type="compositionally biased region" description="Low complexity" evidence="7">
    <location>
        <begin position="528"/>
        <end position="548"/>
    </location>
</feature>
<feature type="region of interest" description="Disordered" evidence="7">
    <location>
        <begin position="1909"/>
        <end position="1977"/>
    </location>
</feature>
<feature type="region of interest" description="Disordered" evidence="7">
    <location>
        <begin position="1456"/>
        <end position="1476"/>
    </location>
</feature>
<feature type="region of interest" description="Disordered" evidence="7">
    <location>
        <begin position="1036"/>
        <end position="1122"/>
    </location>
</feature>
<feature type="compositionally biased region" description="Polar residues" evidence="7">
    <location>
        <begin position="238"/>
        <end position="248"/>
    </location>
</feature>
<dbReference type="GO" id="GO:0006351">
    <property type="term" value="P:DNA-templated transcription"/>
    <property type="evidence" value="ECO:0007669"/>
    <property type="project" value="InterPro"/>
</dbReference>
<dbReference type="PANTHER" id="PTHR31845">
    <property type="entry name" value="FINGER DOMAIN PROTEIN, PUTATIVE-RELATED"/>
    <property type="match status" value="1"/>
</dbReference>
<feature type="compositionally biased region" description="Acidic residues" evidence="7">
    <location>
        <begin position="891"/>
        <end position="913"/>
    </location>
</feature>
<dbReference type="Proteomes" id="UP001050691">
    <property type="component" value="Unassembled WGS sequence"/>
</dbReference>
<comment type="subcellular location">
    <subcellularLocation>
        <location evidence="1">Nucleus</location>
    </subcellularLocation>
</comment>
<feature type="region of interest" description="Disordered" evidence="7">
    <location>
        <begin position="190"/>
        <end position="218"/>
    </location>
</feature>
<feature type="compositionally biased region" description="Low complexity" evidence="7">
    <location>
        <begin position="1796"/>
        <end position="1810"/>
    </location>
</feature>
<feature type="region of interest" description="Disordered" evidence="7">
    <location>
        <begin position="231"/>
        <end position="401"/>
    </location>
</feature>
<evidence type="ECO:0000313" key="11">
    <source>
        <dbReference type="Proteomes" id="UP001050691"/>
    </source>
</evidence>
<protein>
    <recommendedName>
        <fullName evidence="12">Transcription factor domain-containing protein</fullName>
    </recommendedName>
</protein>
<feature type="compositionally biased region" description="Polar residues" evidence="7">
    <location>
        <begin position="1105"/>
        <end position="1121"/>
    </location>
</feature>
<evidence type="ECO:0000256" key="2">
    <source>
        <dbReference type="ARBA" id="ARBA00022723"/>
    </source>
</evidence>
<feature type="compositionally biased region" description="Acidic residues" evidence="7">
    <location>
        <begin position="1061"/>
        <end position="1085"/>
    </location>
</feature>
<feature type="compositionally biased region" description="Polar residues" evidence="7">
    <location>
        <begin position="287"/>
        <end position="304"/>
    </location>
</feature>
<dbReference type="InterPro" id="IPR007219">
    <property type="entry name" value="XnlR_reg_dom"/>
</dbReference>
<feature type="compositionally biased region" description="Low complexity" evidence="7">
    <location>
        <begin position="951"/>
        <end position="963"/>
    </location>
</feature>
<feature type="compositionally biased region" description="Polar residues" evidence="7">
    <location>
        <begin position="1690"/>
        <end position="1715"/>
    </location>
</feature>
<feature type="region of interest" description="Disordered" evidence="7">
    <location>
        <begin position="1850"/>
        <end position="1872"/>
    </location>
</feature>
<dbReference type="GO" id="GO:0000976">
    <property type="term" value="F:transcription cis-regulatory region binding"/>
    <property type="evidence" value="ECO:0007669"/>
    <property type="project" value="TreeGrafter"/>
</dbReference>
<accession>A0AAV5A8X4</accession>
<keyword evidence="3" id="KW-0805">Transcription regulation</keyword>
<feature type="compositionally biased region" description="Basic and acidic residues" evidence="7">
    <location>
        <begin position="310"/>
        <end position="323"/>
    </location>
</feature>
<evidence type="ECO:0000313" key="10">
    <source>
        <dbReference type="EMBL" id="GJJ09088.1"/>
    </source>
</evidence>
<feature type="region of interest" description="Disordered" evidence="7">
    <location>
        <begin position="872"/>
        <end position="913"/>
    </location>
</feature>
<dbReference type="GO" id="GO:0000981">
    <property type="term" value="F:DNA-binding transcription factor activity, RNA polymerase II-specific"/>
    <property type="evidence" value="ECO:0007669"/>
    <property type="project" value="InterPro"/>
</dbReference>
<gene>
    <name evidence="10" type="ORF">Clacol_003310</name>
</gene>
<dbReference type="EMBL" id="BPWL01000004">
    <property type="protein sequence ID" value="GJJ09088.1"/>
    <property type="molecule type" value="Genomic_DNA"/>
</dbReference>
<feature type="region of interest" description="Disordered" evidence="7">
    <location>
        <begin position="1686"/>
        <end position="1826"/>
    </location>
</feature>
<keyword evidence="5" id="KW-0804">Transcription</keyword>
<feature type="region of interest" description="Disordered" evidence="7">
    <location>
        <begin position="477"/>
        <end position="512"/>
    </location>
</feature>
<evidence type="ECO:0000256" key="7">
    <source>
        <dbReference type="SAM" id="MobiDB-lite"/>
    </source>
</evidence>
<feature type="compositionally biased region" description="Low complexity" evidence="7">
    <location>
        <begin position="1856"/>
        <end position="1872"/>
    </location>
</feature>
<dbReference type="Gene3D" id="4.10.240.10">
    <property type="entry name" value="Zn(2)-C6 fungal-type DNA-binding domain"/>
    <property type="match status" value="1"/>
</dbReference>
<feature type="compositionally biased region" description="Gly residues" evidence="7">
    <location>
        <begin position="346"/>
        <end position="357"/>
    </location>
</feature>
<evidence type="ECO:0000256" key="4">
    <source>
        <dbReference type="ARBA" id="ARBA00023125"/>
    </source>
</evidence>
<evidence type="ECO:0000256" key="6">
    <source>
        <dbReference type="ARBA" id="ARBA00023242"/>
    </source>
</evidence>
<feature type="compositionally biased region" description="Basic and acidic residues" evidence="7">
    <location>
        <begin position="359"/>
        <end position="373"/>
    </location>
</feature>